<comment type="caution">
    <text evidence="2">The sequence shown here is derived from an EMBL/GenBank/DDBJ whole genome shotgun (WGS) entry which is preliminary data.</text>
</comment>
<accession>A0A0F9HMZ9</accession>
<dbReference type="EMBL" id="LAZR01014659">
    <property type="protein sequence ID" value="KKM16507.1"/>
    <property type="molecule type" value="Genomic_DNA"/>
</dbReference>
<reference evidence="2" key="1">
    <citation type="journal article" date="2015" name="Nature">
        <title>Complex archaea that bridge the gap between prokaryotes and eukaryotes.</title>
        <authorList>
            <person name="Spang A."/>
            <person name="Saw J.H."/>
            <person name="Jorgensen S.L."/>
            <person name="Zaremba-Niedzwiedzka K."/>
            <person name="Martijn J."/>
            <person name="Lind A.E."/>
            <person name="van Eijk R."/>
            <person name="Schleper C."/>
            <person name="Guy L."/>
            <person name="Ettema T.J."/>
        </authorList>
    </citation>
    <scope>NUCLEOTIDE SEQUENCE</scope>
</reference>
<name>A0A0F9HMZ9_9ZZZZ</name>
<proteinExistence type="predicted"/>
<protein>
    <submittedName>
        <fullName evidence="2">Uncharacterized protein</fullName>
    </submittedName>
</protein>
<dbReference type="AlphaFoldDB" id="A0A0F9HMZ9"/>
<evidence type="ECO:0000313" key="2">
    <source>
        <dbReference type="EMBL" id="KKM16507.1"/>
    </source>
</evidence>
<gene>
    <name evidence="2" type="ORF">LCGC14_1685140</name>
</gene>
<feature type="non-terminal residue" evidence="2">
    <location>
        <position position="1"/>
    </location>
</feature>
<sequence>IATAVGDPELVAEYFDSFGHDTEIQKLGQKAKDNRDILLDDIPKFADGVTEAQVSKMYNDTRDYLDSVGSSWGVSKYLGWLFWQGEQYQTNVIKVTYWAGRGEWDEIINPERTKMVLSNPEMVLFYPGLFRGLTDSGKQQFFDLYGLEFLSAKLIEDFITNPEREEDRLASQPDAEPFRPSAVFEKFQ</sequence>
<evidence type="ECO:0000256" key="1">
    <source>
        <dbReference type="SAM" id="MobiDB-lite"/>
    </source>
</evidence>
<organism evidence="2">
    <name type="scientific">marine sediment metagenome</name>
    <dbReference type="NCBI Taxonomy" id="412755"/>
    <lineage>
        <taxon>unclassified sequences</taxon>
        <taxon>metagenomes</taxon>
        <taxon>ecological metagenomes</taxon>
    </lineage>
</organism>
<feature type="region of interest" description="Disordered" evidence="1">
    <location>
        <begin position="165"/>
        <end position="188"/>
    </location>
</feature>